<protein>
    <submittedName>
        <fullName evidence="2">Uncharacterized protein</fullName>
    </submittedName>
</protein>
<dbReference type="Proteomes" id="UP000053237">
    <property type="component" value="Unassembled WGS sequence"/>
</dbReference>
<gene>
    <name evidence="2" type="ORF">BN9_011470</name>
</gene>
<dbReference type="AlphaFoldDB" id="A0A024G232"/>
<comment type="caution">
    <text evidence="2">The sequence shown here is derived from an EMBL/GenBank/DDBJ whole genome shotgun (WGS) entry which is preliminary data.</text>
</comment>
<keyword evidence="1" id="KW-0472">Membrane</keyword>
<sequence length="163" mass="18212">MLSVATNDTTKVLIYSLESILTISSLIVPSSSVSVDILRAFSAHSFALLRSFCFMYTCAIRYAFFFHVPGEISSHLSRYSRASWYEDSGGVPNKRAAVLRSSQDKSAIAMHPTKTSALVLHPLDCLHLPNRWYVVERFGSSCSDFSQCFLILYELAIDDLEPS</sequence>
<name>A0A024G232_9STRA</name>
<evidence type="ECO:0000313" key="2">
    <source>
        <dbReference type="EMBL" id="CCI40363.1"/>
    </source>
</evidence>
<keyword evidence="1" id="KW-1133">Transmembrane helix</keyword>
<evidence type="ECO:0000313" key="3">
    <source>
        <dbReference type="Proteomes" id="UP000053237"/>
    </source>
</evidence>
<dbReference type="InParanoid" id="A0A024G232"/>
<reference evidence="2 3" key="1">
    <citation type="submission" date="2012-05" db="EMBL/GenBank/DDBJ databases">
        <title>Recombination and specialization in a pathogen metapopulation.</title>
        <authorList>
            <person name="Gardiner A."/>
            <person name="Kemen E."/>
            <person name="Schultz-Larsen T."/>
            <person name="MacLean D."/>
            <person name="Van Oosterhout C."/>
            <person name="Jones J.D.G."/>
        </authorList>
    </citation>
    <scope>NUCLEOTIDE SEQUENCE [LARGE SCALE GENOMIC DNA]</scope>
    <source>
        <strain evidence="2 3">Ac Nc2</strain>
    </source>
</reference>
<feature type="transmembrane region" description="Helical" evidence="1">
    <location>
        <begin position="12"/>
        <end position="35"/>
    </location>
</feature>
<accession>A0A024G232</accession>
<feature type="transmembrane region" description="Helical" evidence="1">
    <location>
        <begin position="47"/>
        <end position="68"/>
    </location>
</feature>
<dbReference type="EMBL" id="CAIX01000008">
    <property type="protein sequence ID" value="CCI40363.1"/>
    <property type="molecule type" value="Genomic_DNA"/>
</dbReference>
<keyword evidence="3" id="KW-1185">Reference proteome</keyword>
<evidence type="ECO:0000256" key="1">
    <source>
        <dbReference type="SAM" id="Phobius"/>
    </source>
</evidence>
<organism evidence="2 3">
    <name type="scientific">Albugo candida</name>
    <dbReference type="NCBI Taxonomy" id="65357"/>
    <lineage>
        <taxon>Eukaryota</taxon>
        <taxon>Sar</taxon>
        <taxon>Stramenopiles</taxon>
        <taxon>Oomycota</taxon>
        <taxon>Peronosporomycetes</taxon>
        <taxon>Albuginales</taxon>
        <taxon>Albuginaceae</taxon>
        <taxon>Albugo</taxon>
    </lineage>
</organism>
<keyword evidence="1" id="KW-0812">Transmembrane</keyword>
<proteinExistence type="predicted"/>